<accession>A0AAV8RY10</accession>
<dbReference type="Proteomes" id="UP001222027">
    <property type="component" value="Unassembled WGS sequence"/>
</dbReference>
<evidence type="ECO:0000313" key="2">
    <source>
        <dbReference type="Proteomes" id="UP001222027"/>
    </source>
</evidence>
<proteinExistence type="predicted"/>
<dbReference type="AlphaFoldDB" id="A0AAV8RY10"/>
<reference evidence="1 2" key="1">
    <citation type="submission" date="2022-12" db="EMBL/GenBank/DDBJ databases">
        <title>Chromosome-scale assembly of the Ensete ventricosum genome.</title>
        <authorList>
            <person name="Dussert Y."/>
            <person name="Stocks J."/>
            <person name="Wendawek A."/>
            <person name="Woldeyes F."/>
            <person name="Nichols R.A."/>
            <person name="Borrell J.S."/>
        </authorList>
    </citation>
    <scope>NUCLEOTIDE SEQUENCE [LARGE SCALE GENOMIC DNA]</scope>
    <source>
        <strain evidence="2">cv. Maze</strain>
        <tissue evidence="1">Seeds</tissue>
    </source>
</reference>
<keyword evidence="2" id="KW-1185">Reference proteome</keyword>
<evidence type="ECO:0000313" key="1">
    <source>
        <dbReference type="EMBL" id="KAJ8512018.1"/>
    </source>
</evidence>
<dbReference type="EMBL" id="JAQQAF010000001">
    <property type="protein sequence ID" value="KAJ8512018.1"/>
    <property type="molecule type" value="Genomic_DNA"/>
</dbReference>
<gene>
    <name evidence="1" type="ORF">OPV22_002452</name>
</gene>
<comment type="caution">
    <text evidence="1">The sequence shown here is derived from an EMBL/GenBank/DDBJ whole genome shotgun (WGS) entry which is preliminary data.</text>
</comment>
<sequence length="84" mass="9465">MMGCGWAAESSDDGYGKWRTMKKLREMAIAGSTTVGKSSRSKGKEEGNDGTCVDMVVMIAIGKRGEIRQQRWRLWQRMAWLHGL</sequence>
<protein>
    <submittedName>
        <fullName evidence="1">Uncharacterized protein</fullName>
    </submittedName>
</protein>
<organism evidence="1 2">
    <name type="scientific">Ensete ventricosum</name>
    <name type="common">Abyssinian banana</name>
    <name type="synonym">Musa ensete</name>
    <dbReference type="NCBI Taxonomy" id="4639"/>
    <lineage>
        <taxon>Eukaryota</taxon>
        <taxon>Viridiplantae</taxon>
        <taxon>Streptophyta</taxon>
        <taxon>Embryophyta</taxon>
        <taxon>Tracheophyta</taxon>
        <taxon>Spermatophyta</taxon>
        <taxon>Magnoliopsida</taxon>
        <taxon>Liliopsida</taxon>
        <taxon>Zingiberales</taxon>
        <taxon>Musaceae</taxon>
        <taxon>Ensete</taxon>
    </lineage>
</organism>
<name>A0AAV8RY10_ENSVE</name>